<gene>
    <name evidence="1" type="ORF">SAMN05443248_1129</name>
</gene>
<dbReference type="Proteomes" id="UP000189796">
    <property type="component" value="Chromosome I"/>
</dbReference>
<accession>A0A1M5IVH3</accession>
<dbReference type="RefSeq" id="WP_154072032.1">
    <property type="nucleotide sequence ID" value="NZ_LT670817.1"/>
</dbReference>
<protein>
    <submittedName>
        <fullName evidence="1">Uncharacterized protein</fullName>
    </submittedName>
</protein>
<proteinExistence type="predicted"/>
<dbReference type="OrthoDB" id="8242547at2"/>
<reference evidence="1 2" key="1">
    <citation type="submission" date="2016-11" db="EMBL/GenBank/DDBJ databases">
        <authorList>
            <person name="Jaros S."/>
            <person name="Januszkiewicz K."/>
            <person name="Wedrychowicz H."/>
        </authorList>
    </citation>
    <scope>NUCLEOTIDE SEQUENCE [LARGE SCALE GENOMIC DNA]</scope>
    <source>
        <strain evidence="1 2">GAS138</strain>
    </source>
</reference>
<sequence length="132" mass="15030">MNSNVQGMEWHAKTLRAWQLAILRFAVTLDNADRLAVFRIAGEIDRLDPRQHGNPDFSFFRTTSAELCAAILRPGEPGSAVLRQYLARIDDDRLKRVFAAAIEADRPAVVPIRRPVKRVNDLWKGLSSRRNH</sequence>
<evidence type="ECO:0000313" key="2">
    <source>
        <dbReference type="Proteomes" id="UP000189796"/>
    </source>
</evidence>
<organism evidence="1 2">
    <name type="scientific">Bradyrhizobium erythrophlei</name>
    <dbReference type="NCBI Taxonomy" id="1437360"/>
    <lineage>
        <taxon>Bacteria</taxon>
        <taxon>Pseudomonadati</taxon>
        <taxon>Pseudomonadota</taxon>
        <taxon>Alphaproteobacteria</taxon>
        <taxon>Hyphomicrobiales</taxon>
        <taxon>Nitrobacteraceae</taxon>
        <taxon>Bradyrhizobium</taxon>
    </lineage>
</organism>
<dbReference type="EMBL" id="LT670817">
    <property type="protein sequence ID" value="SHG31783.1"/>
    <property type="molecule type" value="Genomic_DNA"/>
</dbReference>
<dbReference type="AlphaFoldDB" id="A0A1M5IVH3"/>
<name>A0A1M5IVH3_9BRAD</name>
<evidence type="ECO:0000313" key="1">
    <source>
        <dbReference type="EMBL" id="SHG31783.1"/>
    </source>
</evidence>